<organism evidence="4 5">
    <name type="scientific">Natronobacterium gregoryi</name>
    <dbReference type="NCBI Taxonomy" id="44930"/>
    <lineage>
        <taxon>Archaea</taxon>
        <taxon>Methanobacteriati</taxon>
        <taxon>Methanobacteriota</taxon>
        <taxon>Stenosarchaea group</taxon>
        <taxon>Halobacteria</taxon>
        <taxon>Halobacteriales</taxon>
        <taxon>Natrialbaceae</taxon>
        <taxon>Natronobacterium</taxon>
    </lineage>
</organism>
<evidence type="ECO:0000313" key="4">
    <source>
        <dbReference type="EMBL" id="SFI88003.1"/>
    </source>
</evidence>
<feature type="domain" description="Sodium symporter small subunit" evidence="3">
    <location>
        <begin position="36"/>
        <end position="115"/>
    </location>
</feature>
<dbReference type="InterPro" id="IPR019886">
    <property type="entry name" value="Na_symporter_ssu"/>
</dbReference>
<dbReference type="OMA" id="HLRIVWT"/>
<dbReference type="OrthoDB" id="190044at2157"/>
<feature type="transmembrane region" description="Helical" evidence="2">
    <location>
        <begin position="46"/>
        <end position="68"/>
    </location>
</feature>
<evidence type="ECO:0000256" key="1">
    <source>
        <dbReference type="SAM" id="MobiDB-lite"/>
    </source>
</evidence>
<evidence type="ECO:0000313" key="5">
    <source>
        <dbReference type="Proteomes" id="UP000182829"/>
    </source>
</evidence>
<sequence>MVNDNTETDGGTATVSESGQSVEYLEKEINLFKPATPFMRDNLKMIFGLFAVWLVVVFGPAVASYFATDFMFETRVLDGYPLSFFLTAIVAPAGALVLSAVYAWYRDRLDEKYGITHETEDESGTGTQAATDGGER</sequence>
<name>A0A1I3LTJ0_9EURY</name>
<gene>
    <name evidence="4" type="ORF">SAMN05443661_10843</name>
</gene>
<dbReference type="AlphaFoldDB" id="A0A1I3LTJ0"/>
<dbReference type="NCBIfam" id="TIGR03647">
    <property type="entry name" value="Na_symport_sm"/>
    <property type="match status" value="1"/>
</dbReference>
<evidence type="ECO:0000259" key="3">
    <source>
        <dbReference type="Pfam" id="PF13937"/>
    </source>
</evidence>
<feature type="region of interest" description="Disordered" evidence="1">
    <location>
        <begin position="116"/>
        <end position="136"/>
    </location>
</feature>
<proteinExistence type="predicted"/>
<dbReference type="Proteomes" id="UP000182829">
    <property type="component" value="Unassembled WGS sequence"/>
</dbReference>
<dbReference type="RefSeq" id="WP_005576300.1">
    <property type="nucleotide sequence ID" value="NZ_FORO01000008.1"/>
</dbReference>
<feature type="transmembrane region" description="Helical" evidence="2">
    <location>
        <begin position="80"/>
        <end position="105"/>
    </location>
</feature>
<dbReference type="Pfam" id="PF13937">
    <property type="entry name" value="DUF4212"/>
    <property type="match status" value="1"/>
</dbReference>
<keyword evidence="2" id="KW-1133">Transmembrane helix</keyword>
<dbReference type="GeneID" id="14207691"/>
<evidence type="ECO:0000256" key="2">
    <source>
        <dbReference type="SAM" id="Phobius"/>
    </source>
</evidence>
<accession>A0A1I3LTJ0</accession>
<keyword evidence="2" id="KW-0472">Membrane</keyword>
<dbReference type="EMBL" id="FORO01000008">
    <property type="protein sequence ID" value="SFI88003.1"/>
    <property type="molecule type" value="Genomic_DNA"/>
</dbReference>
<keyword evidence="2" id="KW-0812">Transmembrane</keyword>
<protein>
    <submittedName>
        <fullName evidence="4">Putative solute:sodium symporter small subunit</fullName>
    </submittedName>
</protein>
<reference evidence="4 5" key="1">
    <citation type="submission" date="2016-10" db="EMBL/GenBank/DDBJ databases">
        <authorList>
            <person name="de Groot N.N."/>
        </authorList>
    </citation>
    <scope>NUCLEOTIDE SEQUENCE [LARGE SCALE GENOMIC DNA]</scope>
    <source>
        <strain evidence="4 5">SP2</strain>
    </source>
</reference>